<evidence type="ECO:0000313" key="1">
    <source>
        <dbReference type="EMBL" id="TWI80900.1"/>
    </source>
</evidence>
<comment type="caution">
    <text evidence="1">The sequence shown here is derived from an EMBL/GenBank/DDBJ whole genome shotgun (WGS) entry which is preliminary data.</text>
</comment>
<organism evidence="1 2">
    <name type="scientific">Chitinophaga japonensis</name>
    <name type="common">Flexibacter japonensis</name>
    <dbReference type="NCBI Taxonomy" id="104662"/>
    <lineage>
        <taxon>Bacteria</taxon>
        <taxon>Pseudomonadati</taxon>
        <taxon>Bacteroidota</taxon>
        <taxon>Chitinophagia</taxon>
        <taxon>Chitinophagales</taxon>
        <taxon>Chitinophagaceae</taxon>
        <taxon>Chitinophaga</taxon>
    </lineage>
</organism>
<name>A0A562SJD0_CHIJA</name>
<dbReference type="Proteomes" id="UP000316778">
    <property type="component" value="Unassembled WGS sequence"/>
</dbReference>
<dbReference type="EMBL" id="VLLG01000008">
    <property type="protein sequence ID" value="TWI80900.1"/>
    <property type="molecule type" value="Genomic_DNA"/>
</dbReference>
<accession>A0A562SJD0</accession>
<reference evidence="1 2" key="1">
    <citation type="journal article" date="2013" name="Stand. Genomic Sci.">
        <title>Genomic Encyclopedia of Type Strains, Phase I: The one thousand microbial genomes (KMG-I) project.</title>
        <authorList>
            <person name="Kyrpides N.C."/>
            <person name="Woyke T."/>
            <person name="Eisen J.A."/>
            <person name="Garrity G."/>
            <person name="Lilburn T.G."/>
            <person name="Beck B.J."/>
            <person name="Whitman W.B."/>
            <person name="Hugenholtz P."/>
            <person name="Klenk H.P."/>
        </authorList>
    </citation>
    <scope>NUCLEOTIDE SEQUENCE [LARGE SCALE GENOMIC DNA]</scope>
    <source>
        <strain evidence="1 2">DSM 13484</strain>
    </source>
</reference>
<gene>
    <name evidence="1" type="ORF">LX66_5505</name>
</gene>
<evidence type="ECO:0000313" key="2">
    <source>
        <dbReference type="Proteomes" id="UP000316778"/>
    </source>
</evidence>
<protein>
    <submittedName>
        <fullName evidence="1">Uncharacterized protein</fullName>
    </submittedName>
</protein>
<dbReference type="OrthoDB" id="655203at2"/>
<keyword evidence="2" id="KW-1185">Reference proteome</keyword>
<proteinExistence type="predicted"/>
<sequence length="172" mass="19317">MQVPPTEQDHLFHMLGIGAIQLGKQPQNIAGLVPLGASPDRHHFMVLPDRKLFYIYNGPLKGRLEHQHGTIDIRYLLASINEAGFINSIFLYPLRADHHMAGRLSQLYGEPNIGLGSMEGKTVSTHHFWVTAGETEICYVGPARKAKETAVIVFRFFHDLDALKHFTIALNH</sequence>
<dbReference type="RefSeq" id="WP_145719439.1">
    <property type="nucleotide sequence ID" value="NZ_BAAAFY010000003.1"/>
</dbReference>
<dbReference type="AlphaFoldDB" id="A0A562SJD0"/>